<name>A0A402AWB8_9CHLR</name>
<comment type="caution">
    <text evidence="8">The sequence shown here is derived from an EMBL/GenBank/DDBJ whole genome shotgun (WGS) entry which is preliminary data.</text>
</comment>
<feature type="transmembrane region" description="Helical" evidence="7">
    <location>
        <begin position="437"/>
        <end position="456"/>
    </location>
</feature>
<keyword evidence="9" id="KW-1185">Reference proteome</keyword>
<comment type="subcellular location">
    <subcellularLocation>
        <location evidence="1">Cell membrane</location>
        <topology evidence="1">Multi-pass membrane protein</topology>
    </subcellularLocation>
</comment>
<feature type="transmembrane region" description="Helical" evidence="7">
    <location>
        <begin position="136"/>
        <end position="155"/>
    </location>
</feature>
<sequence>MKELFSSQSHSGQPKQNDSNAKEQGSLENVPAKLATAAHSSLAAHQKSFSIFDMDTLILPVIPQEKSPDYALVLSNMRTLKFPSMPEVQSSCTHISTADAQDTALALAERATLPMIVLKGIAGQQGNVAPVMHSEISGAASGAAIIGIGNIVGSILKFGSNYLLQVGFGATLYGLYSICLAMVQLVASLCNLGLSDTVIRYTAIYQSRQQIRSLQGLLRFCTMIAAIMGLTGSCCILLFSTVFAVSKHEPALAPLLRLMSPLVFLFCLQAVWLGSLQGLKLFKWRVIAERLVVPCVLLLLAMLFFWLAPSLYTIALATILSMVAGTLACAYFLYRAVMRPKRGRLQYDVQEWLSFAVFNFLTSITEVVLESIDTLLLVVLVVSDTQIGQYNAAIKISDFIAMPLFSLNTMFAPTIAELHSQGEAQKLETMYQVVNKWIIMLSLPIFCIATLFSQPLLQLSGKSFFAAWPLLVVSAIGSMINASTGSVGYVLLMTGHQRISFINSLISVSLNILLGLLLIPHFGAMGTAIGTTVTLAIINILRYIQIRSLLKFYPYNWHILKPMGAGLFSTLLVGGLLFLLADAVLPVRLLLIPLFILCYAGCLYLFKIGPEDAIVLDAFRRKFTRSRHKVC</sequence>
<gene>
    <name evidence="8" type="ORF">KDK_72220</name>
</gene>
<evidence type="ECO:0000313" key="8">
    <source>
        <dbReference type="EMBL" id="GCE23422.1"/>
    </source>
</evidence>
<dbReference type="CDD" id="cd13128">
    <property type="entry name" value="MATE_Wzx_like"/>
    <property type="match status" value="1"/>
</dbReference>
<evidence type="ECO:0000256" key="1">
    <source>
        <dbReference type="ARBA" id="ARBA00004651"/>
    </source>
</evidence>
<keyword evidence="4 7" id="KW-1133">Transmembrane helix</keyword>
<proteinExistence type="predicted"/>
<keyword evidence="3 7" id="KW-0812">Transmembrane</keyword>
<evidence type="ECO:0000256" key="2">
    <source>
        <dbReference type="ARBA" id="ARBA00022475"/>
    </source>
</evidence>
<feature type="region of interest" description="Disordered" evidence="6">
    <location>
        <begin position="1"/>
        <end position="25"/>
    </location>
</feature>
<feature type="transmembrane region" description="Helical" evidence="7">
    <location>
        <begin position="175"/>
        <end position="199"/>
    </location>
</feature>
<feature type="transmembrane region" description="Helical" evidence="7">
    <location>
        <begin position="220"/>
        <end position="246"/>
    </location>
</feature>
<dbReference type="Proteomes" id="UP000287188">
    <property type="component" value="Unassembled WGS sequence"/>
</dbReference>
<accession>A0A402AWB8</accession>
<organism evidence="8 9">
    <name type="scientific">Dictyobacter kobayashii</name>
    <dbReference type="NCBI Taxonomy" id="2014872"/>
    <lineage>
        <taxon>Bacteria</taxon>
        <taxon>Bacillati</taxon>
        <taxon>Chloroflexota</taxon>
        <taxon>Ktedonobacteria</taxon>
        <taxon>Ktedonobacterales</taxon>
        <taxon>Dictyobacteraceae</taxon>
        <taxon>Dictyobacter</taxon>
    </lineage>
</organism>
<dbReference type="PANTHER" id="PTHR30250">
    <property type="entry name" value="PST FAMILY PREDICTED COLANIC ACID TRANSPORTER"/>
    <property type="match status" value="1"/>
</dbReference>
<feature type="transmembrane region" description="Helical" evidence="7">
    <location>
        <begin position="258"/>
        <end position="279"/>
    </location>
</feature>
<feature type="transmembrane region" description="Helical" evidence="7">
    <location>
        <begin position="468"/>
        <end position="492"/>
    </location>
</feature>
<feature type="transmembrane region" description="Helical" evidence="7">
    <location>
        <begin position="564"/>
        <end position="581"/>
    </location>
</feature>
<evidence type="ECO:0000256" key="4">
    <source>
        <dbReference type="ARBA" id="ARBA00022989"/>
    </source>
</evidence>
<feature type="transmembrane region" description="Helical" evidence="7">
    <location>
        <begin position="291"/>
        <end position="308"/>
    </location>
</feature>
<protein>
    <submittedName>
        <fullName evidence="8">Uncharacterized protein</fullName>
    </submittedName>
</protein>
<keyword evidence="2" id="KW-1003">Cell membrane</keyword>
<feature type="transmembrane region" description="Helical" evidence="7">
    <location>
        <begin position="587"/>
        <end position="606"/>
    </location>
</feature>
<dbReference type="RefSeq" id="WP_126556862.1">
    <property type="nucleotide sequence ID" value="NZ_BIFS01000002.1"/>
</dbReference>
<feature type="transmembrane region" description="Helical" evidence="7">
    <location>
        <begin position="314"/>
        <end position="334"/>
    </location>
</feature>
<evidence type="ECO:0000313" key="9">
    <source>
        <dbReference type="Proteomes" id="UP000287188"/>
    </source>
</evidence>
<dbReference type="InterPro" id="IPR002797">
    <property type="entry name" value="Polysacc_synth"/>
</dbReference>
<evidence type="ECO:0000256" key="5">
    <source>
        <dbReference type="ARBA" id="ARBA00023136"/>
    </source>
</evidence>
<dbReference type="PANTHER" id="PTHR30250:SF11">
    <property type="entry name" value="O-ANTIGEN TRANSPORTER-RELATED"/>
    <property type="match status" value="1"/>
</dbReference>
<dbReference type="GO" id="GO:0005886">
    <property type="term" value="C:plasma membrane"/>
    <property type="evidence" value="ECO:0007669"/>
    <property type="project" value="UniProtKB-SubCell"/>
</dbReference>
<keyword evidence="5 7" id="KW-0472">Membrane</keyword>
<dbReference type="EMBL" id="BIFS01000002">
    <property type="protein sequence ID" value="GCE23422.1"/>
    <property type="molecule type" value="Genomic_DNA"/>
</dbReference>
<reference evidence="9" key="1">
    <citation type="submission" date="2018-12" db="EMBL/GenBank/DDBJ databases">
        <title>Tengunoibacter tsumagoiensis gen. nov., sp. nov., Dictyobacter kobayashii sp. nov., D. alpinus sp. nov., and D. joshuensis sp. nov. and description of Dictyobacteraceae fam. nov. within the order Ktedonobacterales isolated from Tengu-no-mugimeshi.</title>
        <authorList>
            <person name="Wang C.M."/>
            <person name="Zheng Y."/>
            <person name="Sakai Y."/>
            <person name="Toyoda A."/>
            <person name="Minakuchi Y."/>
            <person name="Abe K."/>
            <person name="Yokota A."/>
            <person name="Yabe S."/>
        </authorList>
    </citation>
    <scope>NUCLEOTIDE SEQUENCE [LARGE SCALE GENOMIC DNA]</scope>
    <source>
        <strain evidence="9">Uno11</strain>
    </source>
</reference>
<dbReference type="AlphaFoldDB" id="A0A402AWB8"/>
<dbReference type="InterPro" id="IPR050833">
    <property type="entry name" value="Poly_Biosynth_Transport"/>
</dbReference>
<evidence type="ECO:0000256" key="3">
    <source>
        <dbReference type="ARBA" id="ARBA00022692"/>
    </source>
</evidence>
<evidence type="ECO:0000256" key="6">
    <source>
        <dbReference type="SAM" id="MobiDB-lite"/>
    </source>
</evidence>
<feature type="transmembrane region" description="Helical" evidence="7">
    <location>
        <begin position="499"/>
        <end position="519"/>
    </location>
</feature>
<dbReference type="Pfam" id="PF01943">
    <property type="entry name" value="Polysacc_synt"/>
    <property type="match status" value="1"/>
</dbReference>
<evidence type="ECO:0000256" key="7">
    <source>
        <dbReference type="SAM" id="Phobius"/>
    </source>
</evidence>
<dbReference type="OrthoDB" id="5240734at2"/>
<feature type="transmembrane region" description="Helical" evidence="7">
    <location>
        <begin position="525"/>
        <end position="544"/>
    </location>
</feature>